<dbReference type="GO" id="GO:0003723">
    <property type="term" value="F:RNA binding"/>
    <property type="evidence" value="ECO:0007669"/>
    <property type="project" value="UniProtKB-KW"/>
</dbReference>
<dbReference type="InterPro" id="IPR035926">
    <property type="entry name" value="NusB-like_sf"/>
</dbReference>
<dbReference type="PANTHER" id="PTHR11078:SF3">
    <property type="entry name" value="ANTITERMINATION NUSB DOMAIN-CONTAINING PROTEIN"/>
    <property type="match status" value="1"/>
</dbReference>
<evidence type="ECO:0000256" key="3">
    <source>
        <dbReference type="ARBA" id="ARBA00022884"/>
    </source>
</evidence>
<keyword evidence="2" id="KW-0889">Transcription antitermination</keyword>
<feature type="region of interest" description="Disordered" evidence="6">
    <location>
        <begin position="310"/>
        <end position="337"/>
    </location>
</feature>
<keyword evidence="4" id="KW-0805">Transcription regulation</keyword>
<feature type="compositionally biased region" description="Basic and acidic residues" evidence="6">
    <location>
        <begin position="310"/>
        <end position="325"/>
    </location>
</feature>
<evidence type="ECO:0000313" key="9">
    <source>
        <dbReference type="Proteomes" id="UP000029525"/>
    </source>
</evidence>
<dbReference type="RefSeq" id="WP_036867093.1">
    <property type="nucleotide sequence ID" value="NZ_JRNQ01000033.1"/>
</dbReference>
<dbReference type="GO" id="GO:0005829">
    <property type="term" value="C:cytosol"/>
    <property type="evidence" value="ECO:0007669"/>
    <property type="project" value="TreeGrafter"/>
</dbReference>
<evidence type="ECO:0000259" key="7">
    <source>
        <dbReference type="Pfam" id="PF01029"/>
    </source>
</evidence>
<accession>A0A096ACG5</accession>
<dbReference type="GO" id="GO:0031564">
    <property type="term" value="P:transcription antitermination"/>
    <property type="evidence" value="ECO:0007669"/>
    <property type="project" value="UniProtKB-KW"/>
</dbReference>
<dbReference type="AlphaFoldDB" id="A0A096ACG5"/>
<organism evidence="8 9">
    <name type="scientific">Prevotella bivia DNF00320</name>
    <dbReference type="NCBI Taxonomy" id="1401068"/>
    <lineage>
        <taxon>Bacteria</taxon>
        <taxon>Pseudomonadati</taxon>
        <taxon>Bacteroidota</taxon>
        <taxon>Bacteroidia</taxon>
        <taxon>Bacteroidales</taxon>
        <taxon>Prevotellaceae</taxon>
        <taxon>Prevotella</taxon>
    </lineage>
</organism>
<dbReference type="GO" id="GO:0006353">
    <property type="term" value="P:DNA-templated transcription termination"/>
    <property type="evidence" value="ECO:0007669"/>
    <property type="project" value="InterPro"/>
</dbReference>
<evidence type="ECO:0000256" key="5">
    <source>
        <dbReference type="ARBA" id="ARBA00023163"/>
    </source>
</evidence>
<dbReference type="Gene3D" id="1.10.940.10">
    <property type="entry name" value="NusB-like"/>
    <property type="match status" value="1"/>
</dbReference>
<evidence type="ECO:0000256" key="2">
    <source>
        <dbReference type="ARBA" id="ARBA00022814"/>
    </source>
</evidence>
<comment type="similarity">
    <text evidence="1">Belongs to the NusB family.</text>
</comment>
<comment type="caution">
    <text evidence="8">The sequence shown here is derived from an EMBL/GenBank/DDBJ whole genome shotgun (WGS) entry which is preliminary data.</text>
</comment>
<dbReference type="Pfam" id="PF01029">
    <property type="entry name" value="NusB"/>
    <property type="match status" value="1"/>
</dbReference>
<evidence type="ECO:0000256" key="1">
    <source>
        <dbReference type="ARBA" id="ARBA00005952"/>
    </source>
</evidence>
<dbReference type="OrthoDB" id="9787568at2"/>
<dbReference type="Proteomes" id="UP000029525">
    <property type="component" value="Unassembled WGS sequence"/>
</dbReference>
<feature type="domain" description="NusB/RsmB/TIM44" evidence="7">
    <location>
        <begin position="204"/>
        <end position="296"/>
    </location>
</feature>
<evidence type="ECO:0000256" key="6">
    <source>
        <dbReference type="SAM" id="MobiDB-lite"/>
    </source>
</evidence>
<keyword evidence="5" id="KW-0804">Transcription</keyword>
<keyword evidence="3" id="KW-0694">RNA-binding</keyword>
<evidence type="ECO:0000313" key="8">
    <source>
        <dbReference type="EMBL" id="KGF44610.1"/>
    </source>
</evidence>
<dbReference type="InterPro" id="IPR011605">
    <property type="entry name" value="NusB_fam"/>
</dbReference>
<sequence>MINRELIRIKVVQLTYGYYQNGNRNMDAAEKELLLSLSKAYDLYNFLLGLIVAITEEERHRIEILRKRAEREGLQMPSERFVNNKFALQLEENKQLNAFLANQTYHWGDDIEVVRRICDCIENSEVYNEYIASEDDTYEADRELWRKLYRSIIENNDLLDAALEDKSLYWNDDKEVVDTFVVKTIKRFDPANGVDQELLPEFKDIADRQFAIDLFRSTIMNAETYQQYMSEASHNWDFSRLAYMDVVIMQIAIAEIVNFPNIPISVSINEYVNLAKLYSTPRSGGYINGMLDSIARHLVETGKVLKPIPEPRQRRFIKGHTDKRNSHPSVEGPEESE</sequence>
<dbReference type="SUPFAM" id="SSF48013">
    <property type="entry name" value="NusB-like"/>
    <property type="match status" value="1"/>
</dbReference>
<dbReference type="InterPro" id="IPR006027">
    <property type="entry name" value="NusB_RsmB_TIM44"/>
</dbReference>
<proteinExistence type="inferred from homology"/>
<gene>
    <name evidence="8" type="ORF">HMPREF0647_06075</name>
</gene>
<dbReference type="NCBIfam" id="TIGR01951">
    <property type="entry name" value="nusB"/>
    <property type="match status" value="1"/>
</dbReference>
<dbReference type="PANTHER" id="PTHR11078">
    <property type="entry name" value="N UTILIZATION SUBSTANCE PROTEIN B-RELATED"/>
    <property type="match status" value="1"/>
</dbReference>
<dbReference type="EMBL" id="JRNQ01000033">
    <property type="protein sequence ID" value="KGF44610.1"/>
    <property type="molecule type" value="Genomic_DNA"/>
</dbReference>
<reference evidence="8 9" key="1">
    <citation type="submission" date="2014-07" db="EMBL/GenBank/DDBJ databases">
        <authorList>
            <person name="McCorrison J."/>
            <person name="Sanka R."/>
            <person name="Torralba M."/>
            <person name="Gillis M."/>
            <person name="Haft D.H."/>
            <person name="Methe B."/>
            <person name="Sutton G."/>
            <person name="Nelson K.E."/>
        </authorList>
    </citation>
    <scope>NUCLEOTIDE SEQUENCE [LARGE SCALE GENOMIC DNA]</scope>
    <source>
        <strain evidence="8 9">DNF00320</strain>
    </source>
</reference>
<protein>
    <submittedName>
        <fullName evidence="8">Antitermination protein NusB</fullName>
    </submittedName>
</protein>
<name>A0A096ACG5_9BACT</name>
<evidence type="ECO:0000256" key="4">
    <source>
        <dbReference type="ARBA" id="ARBA00023015"/>
    </source>
</evidence>